<dbReference type="InterPro" id="IPR000843">
    <property type="entry name" value="HTH_LacI"/>
</dbReference>
<dbReference type="EMBL" id="VDCQ01000053">
    <property type="protein sequence ID" value="TNJ62789.1"/>
    <property type="molecule type" value="Genomic_DNA"/>
</dbReference>
<dbReference type="GO" id="GO:0000976">
    <property type="term" value="F:transcription cis-regulatory region binding"/>
    <property type="evidence" value="ECO:0007669"/>
    <property type="project" value="TreeGrafter"/>
</dbReference>
<protein>
    <submittedName>
        <fullName evidence="6">LacI family transcriptional regulator</fullName>
    </submittedName>
</protein>
<dbReference type="AlphaFoldDB" id="A0A5C4T3N8"/>
<evidence type="ECO:0000256" key="4">
    <source>
        <dbReference type="ARBA" id="ARBA00023163"/>
    </source>
</evidence>
<evidence type="ECO:0000259" key="5">
    <source>
        <dbReference type="PROSITE" id="PS50932"/>
    </source>
</evidence>
<dbReference type="InterPro" id="IPR046335">
    <property type="entry name" value="LacI/GalR-like_sensor"/>
</dbReference>
<evidence type="ECO:0000313" key="6">
    <source>
        <dbReference type="EMBL" id="TNJ62789.1"/>
    </source>
</evidence>
<dbReference type="PANTHER" id="PTHR30146">
    <property type="entry name" value="LACI-RELATED TRANSCRIPTIONAL REPRESSOR"/>
    <property type="match status" value="1"/>
</dbReference>
<keyword evidence="2" id="KW-0805">Transcription regulation</keyword>
<dbReference type="SUPFAM" id="SSF47413">
    <property type="entry name" value="lambda repressor-like DNA-binding domains"/>
    <property type="match status" value="1"/>
</dbReference>
<dbReference type="PANTHER" id="PTHR30146:SF148">
    <property type="entry name" value="HTH-TYPE TRANSCRIPTIONAL REPRESSOR PURR-RELATED"/>
    <property type="match status" value="1"/>
</dbReference>
<keyword evidence="7" id="KW-1185">Reference proteome</keyword>
<keyword evidence="1" id="KW-0678">Repressor</keyword>
<evidence type="ECO:0000313" key="7">
    <source>
        <dbReference type="Proteomes" id="UP000307943"/>
    </source>
</evidence>
<name>A0A5C4T3N8_9BACL</name>
<dbReference type="Proteomes" id="UP000307943">
    <property type="component" value="Unassembled WGS sequence"/>
</dbReference>
<comment type="caution">
    <text evidence="6">The sequence shown here is derived from an EMBL/GenBank/DDBJ whole genome shotgun (WGS) entry which is preliminary data.</text>
</comment>
<keyword evidence="3" id="KW-0238">DNA-binding</keyword>
<proteinExistence type="predicted"/>
<dbReference type="Pfam" id="PF13377">
    <property type="entry name" value="Peripla_BP_3"/>
    <property type="match status" value="1"/>
</dbReference>
<dbReference type="Gene3D" id="1.10.260.40">
    <property type="entry name" value="lambda repressor-like DNA-binding domains"/>
    <property type="match status" value="1"/>
</dbReference>
<evidence type="ECO:0000256" key="3">
    <source>
        <dbReference type="ARBA" id="ARBA00023125"/>
    </source>
</evidence>
<evidence type="ECO:0000256" key="1">
    <source>
        <dbReference type="ARBA" id="ARBA00022491"/>
    </source>
</evidence>
<dbReference type="SUPFAM" id="SSF53822">
    <property type="entry name" value="Periplasmic binding protein-like I"/>
    <property type="match status" value="1"/>
</dbReference>
<keyword evidence="4" id="KW-0804">Transcription</keyword>
<accession>A0A5C4T3N8</accession>
<sequence>MTVYDFSCRGGSMPVIKPITLRTIANELGLTVQTVSKALKGRPGMSEMTRQQIVQTAERLGYFTKEQIRSLKAEHIIPYPLERKRFLLIQTTQSVSYYRLLLAGLYERFASFGHHIEVVMLPDPVKEKAMDEWIERRGLAYADGLFIAPSITPREWEPKLLRLPLPKILLSYPPLGTKVDSVIWDIYEATFQAVAYLRSLGHTNIMYVGDTRQQRGYILRWQAFLHAMNEFGAPVDQAAHSIVRTARPAWLEDLSEKLVRYTPTAIICGIDGEVPSVYQLCLQLGLRIPDDISMIGLLNEQPDSLPPFTMPLLAIRETGYRAADRMLWRIANPALPYEHIRIQGELHIGGTTSANKRE</sequence>
<dbReference type="InterPro" id="IPR028082">
    <property type="entry name" value="Peripla_BP_I"/>
</dbReference>
<feature type="domain" description="HTH lacI-type" evidence="5">
    <location>
        <begin position="19"/>
        <end position="73"/>
    </location>
</feature>
<reference evidence="6 7" key="1">
    <citation type="submission" date="2019-05" db="EMBL/GenBank/DDBJ databases">
        <title>We sequenced the genome of Paenibacillus hemerocallicola KCTC 33185 for further insight into its adaptation and study the phylogeny of Paenibacillus.</title>
        <authorList>
            <person name="Narsing Rao M.P."/>
        </authorList>
    </citation>
    <scope>NUCLEOTIDE SEQUENCE [LARGE SCALE GENOMIC DNA]</scope>
    <source>
        <strain evidence="6 7">KCTC 33185</strain>
    </source>
</reference>
<organism evidence="6 7">
    <name type="scientific">Paenibacillus hemerocallicola</name>
    <dbReference type="NCBI Taxonomy" id="1172614"/>
    <lineage>
        <taxon>Bacteria</taxon>
        <taxon>Bacillati</taxon>
        <taxon>Bacillota</taxon>
        <taxon>Bacilli</taxon>
        <taxon>Bacillales</taxon>
        <taxon>Paenibacillaceae</taxon>
        <taxon>Paenibacillus</taxon>
    </lineage>
</organism>
<dbReference type="SMART" id="SM00354">
    <property type="entry name" value="HTH_LACI"/>
    <property type="match status" value="1"/>
</dbReference>
<gene>
    <name evidence="6" type="ORF">FE784_28850</name>
</gene>
<dbReference type="InterPro" id="IPR010982">
    <property type="entry name" value="Lambda_DNA-bd_dom_sf"/>
</dbReference>
<dbReference type="PROSITE" id="PS50932">
    <property type="entry name" value="HTH_LACI_2"/>
    <property type="match status" value="1"/>
</dbReference>
<dbReference type="OrthoDB" id="2526930at2"/>
<evidence type="ECO:0000256" key="2">
    <source>
        <dbReference type="ARBA" id="ARBA00023015"/>
    </source>
</evidence>
<dbReference type="Gene3D" id="3.40.50.2300">
    <property type="match status" value="2"/>
</dbReference>
<dbReference type="CDD" id="cd01392">
    <property type="entry name" value="HTH_LacI"/>
    <property type="match status" value="1"/>
</dbReference>
<dbReference type="GO" id="GO:0003700">
    <property type="term" value="F:DNA-binding transcription factor activity"/>
    <property type="evidence" value="ECO:0007669"/>
    <property type="project" value="TreeGrafter"/>
</dbReference>